<gene>
    <name evidence="1" type="ORF">DLM78_06145</name>
</gene>
<sequence length="85" mass="9823">MFTIISTSKIEFLLFYNSGPLFKKRLRSKKTMPLRSELNFPIPKTAQLTNKITPLIFHLKEFSHLPDGLNNVFLRINVNQGSMKA</sequence>
<evidence type="ECO:0000313" key="1">
    <source>
        <dbReference type="EMBL" id="RHX88517.1"/>
    </source>
</evidence>
<proteinExistence type="predicted"/>
<dbReference type="EMBL" id="QHCS01000001">
    <property type="protein sequence ID" value="RHX88517.1"/>
    <property type="molecule type" value="Genomic_DNA"/>
</dbReference>
<name>A0A8B3CTD7_9LEPT</name>
<comment type="caution">
    <text evidence="1">The sequence shown here is derived from an EMBL/GenBank/DDBJ whole genome shotgun (WGS) entry which is preliminary data.</text>
</comment>
<dbReference type="Proteomes" id="UP000266669">
    <property type="component" value="Unassembled WGS sequence"/>
</dbReference>
<dbReference type="AlphaFoldDB" id="A0A8B3CTD7"/>
<protein>
    <submittedName>
        <fullName evidence="1">Uncharacterized protein</fullName>
    </submittedName>
</protein>
<organism evidence="1 2">
    <name type="scientific">Leptospira stimsonii</name>
    <dbReference type="NCBI Taxonomy" id="2202203"/>
    <lineage>
        <taxon>Bacteria</taxon>
        <taxon>Pseudomonadati</taxon>
        <taxon>Spirochaetota</taxon>
        <taxon>Spirochaetia</taxon>
        <taxon>Leptospirales</taxon>
        <taxon>Leptospiraceae</taxon>
        <taxon>Leptospira</taxon>
    </lineage>
</organism>
<reference evidence="2" key="1">
    <citation type="submission" date="2018-05" db="EMBL/GenBank/DDBJ databases">
        <title>Leptospira yasudae sp. nov. and Leptospira stimsonii sp. nov., two pathogenic species of the genus Leptospira isolated from environmental sources.</title>
        <authorList>
            <person name="Casanovas-Massana A."/>
            <person name="Hamond C."/>
            <person name="Santos L.A."/>
            <person name="Hacker K.P."/>
            <person name="Balassiano I."/>
            <person name="Medeiros M.A."/>
            <person name="Reis M.G."/>
            <person name="Ko A.I."/>
            <person name="Wunder E.A."/>
        </authorList>
    </citation>
    <scope>NUCLEOTIDE SEQUENCE [LARGE SCALE GENOMIC DNA]</scope>
    <source>
        <strain evidence="2">AMB6-RJ</strain>
    </source>
</reference>
<accession>A0A8B3CTD7</accession>
<evidence type="ECO:0000313" key="2">
    <source>
        <dbReference type="Proteomes" id="UP000266669"/>
    </source>
</evidence>